<dbReference type="InterPro" id="IPR011063">
    <property type="entry name" value="TilS/TtcA_N"/>
</dbReference>
<evidence type="ECO:0000256" key="7">
    <source>
        <dbReference type="SAM" id="SignalP"/>
    </source>
</evidence>
<comment type="catalytic activity">
    <reaction evidence="6">
        <text>cytidine(34) in tRNA(Ile2) + L-lysine + ATP = lysidine(34) in tRNA(Ile2) + AMP + diphosphate + H(+)</text>
        <dbReference type="Rhea" id="RHEA:43744"/>
        <dbReference type="Rhea" id="RHEA-COMP:10625"/>
        <dbReference type="Rhea" id="RHEA-COMP:10670"/>
        <dbReference type="ChEBI" id="CHEBI:15378"/>
        <dbReference type="ChEBI" id="CHEBI:30616"/>
        <dbReference type="ChEBI" id="CHEBI:32551"/>
        <dbReference type="ChEBI" id="CHEBI:33019"/>
        <dbReference type="ChEBI" id="CHEBI:82748"/>
        <dbReference type="ChEBI" id="CHEBI:83665"/>
        <dbReference type="ChEBI" id="CHEBI:456215"/>
        <dbReference type="EC" id="6.3.4.19"/>
    </reaction>
</comment>
<dbReference type="GO" id="GO:0032267">
    <property type="term" value="F:tRNA(Ile)-lysidine synthase activity"/>
    <property type="evidence" value="ECO:0007669"/>
    <property type="project" value="UniProtKB-EC"/>
</dbReference>
<dbReference type="RefSeq" id="XP_005651570.1">
    <property type="nucleotide sequence ID" value="XM_005651513.1"/>
</dbReference>
<feature type="domain" description="tRNA(Ile)-lysidine/2-thiocytidine synthase N-terminal" evidence="8">
    <location>
        <begin position="14"/>
        <end position="127"/>
    </location>
</feature>
<accession>I0Z8Q7</accession>
<dbReference type="PANTHER" id="PTHR43033">
    <property type="entry name" value="TRNA(ILE)-LYSIDINE SYNTHASE-RELATED"/>
    <property type="match status" value="1"/>
</dbReference>
<keyword evidence="3" id="KW-0819">tRNA processing</keyword>
<protein>
    <recommendedName>
        <fullName evidence="1">tRNA(Ile)-lysidine synthetase</fullName>
        <ecNumber evidence="1">6.3.4.19</ecNumber>
    </recommendedName>
</protein>
<dbReference type="EC" id="6.3.4.19" evidence="1"/>
<dbReference type="InterPro" id="IPR012795">
    <property type="entry name" value="tRNA_Ile_lys_synt_N"/>
</dbReference>
<dbReference type="CDD" id="cd01992">
    <property type="entry name" value="TilS_N"/>
    <property type="match status" value="1"/>
</dbReference>
<dbReference type="KEGG" id="csl:COCSUDRAFT_83585"/>
<dbReference type="GeneID" id="17044807"/>
<evidence type="ECO:0000256" key="6">
    <source>
        <dbReference type="ARBA" id="ARBA00048539"/>
    </source>
</evidence>
<dbReference type="GO" id="GO:0005524">
    <property type="term" value="F:ATP binding"/>
    <property type="evidence" value="ECO:0007669"/>
    <property type="project" value="UniProtKB-KW"/>
</dbReference>
<dbReference type="AlphaFoldDB" id="I0Z8Q7"/>
<evidence type="ECO:0000256" key="1">
    <source>
        <dbReference type="ARBA" id="ARBA00013267"/>
    </source>
</evidence>
<keyword evidence="10" id="KW-1185">Reference proteome</keyword>
<feature type="signal peptide" evidence="7">
    <location>
        <begin position="1"/>
        <end position="16"/>
    </location>
</feature>
<feature type="chain" id="PRO_5003637625" description="tRNA(Ile)-lysidine synthetase" evidence="7">
    <location>
        <begin position="17"/>
        <end position="130"/>
    </location>
</feature>
<evidence type="ECO:0000313" key="10">
    <source>
        <dbReference type="Proteomes" id="UP000007264"/>
    </source>
</evidence>
<reference evidence="9 10" key="1">
    <citation type="journal article" date="2012" name="Genome Biol.">
        <title>The genome of the polar eukaryotic microalga coccomyxa subellipsoidea reveals traits of cold adaptation.</title>
        <authorList>
            <person name="Blanc G."/>
            <person name="Agarkova I."/>
            <person name="Grimwood J."/>
            <person name="Kuo A."/>
            <person name="Brueggeman A."/>
            <person name="Dunigan D."/>
            <person name="Gurnon J."/>
            <person name="Ladunga I."/>
            <person name="Lindquist E."/>
            <person name="Lucas S."/>
            <person name="Pangilinan J."/>
            <person name="Proschold T."/>
            <person name="Salamov A."/>
            <person name="Schmutz J."/>
            <person name="Weeks D."/>
            <person name="Yamada T."/>
            <person name="Claverie J.M."/>
            <person name="Grigoriev I."/>
            <person name="Van Etten J."/>
            <person name="Lomsadze A."/>
            <person name="Borodovsky M."/>
        </authorList>
    </citation>
    <scope>NUCLEOTIDE SEQUENCE [LARGE SCALE GENOMIC DNA]</scope>
    <source>
        <strain evidence="9 10">C-169</strain>
    </source>
</reference>
<keyword evidence="2" id="KW-0436">Ligase</keyword>
<sequence>MALILVLLCKGRPSQGQLMPQSRQERYRLMTGACASLDIPCLLTGHHADDQAETFLLRLARGSGIDGLQGMRSLVPFVAGGMHGRILRPLLSLHKADLTEVCRSAGLPWAEDPTNANTAYARNKMRAGCC</sequence>
<dbReference type="NCBIfam" id="TIGR02432">
    <property type="entry name" value="lysidine_TilS_N"/>
    <property type="match status" value="1"/>
</dbReference>
<dbReference type="InterPro" id="IPR014729">
    <property type="entry name" value="Rossmann-like_a/b/a_fold"/>
</dbReference>
<evidence type="ECO:0000256" key="4">
    <source>
        <dbReference type="ARBA" id="ARBA00022741"/>
    </source>
</evidence>
<dbReference type="STRING" id="574566.I0Z8Q7"/>
<dbReference type="PANTHER" id="PTHR43033:SF5">
    <property type="entry name" value="TRNA(ILE)-LYSIDINE SYNTHETASE"/>
    <property type="match status" value="1"/>
</dbReference>
<dbReference type="Pfam" id="PF01171">
    <property type="entry name" value="ATP_bind_3"/>
    <property type="match status" value="1"/>
</dbReference>
<dbReference type="EMBL" id="AGSI01000002">
    <property type="protein sequence ID" value="EIE27026.1"/>
    <property type="molecule type" value="Genomic_DNA"/>
</dbReference>
<organism evidence="9 10">
    <name type="scientific">Coccomyxa subellipsoidea (strain C-169)</name>
    <name type="common">Green microalga</name>
    <dbReference type="NCBI Taxonomy" id="574566"/>
    <lineage>
        <taxon>Eukaryota</taxon>
        <taxon>Viridiplantae</taxon>
        <taxon>Chlorophyta</taxon>
        <taxon>core chlorophytes</taxon>
        <taxon>Trebouxiophyceae</taxon>
        <taxon>Trebouxiophyceae incertae sedis</taxon>
        <taxon>Coccomyxaceae</taxon>
        <taxon>Coccomyxa</taxon>
        <taxon>Coccomyxa subellipsoidea</taxon>
    </lineage>
</organism>
<keyword evidence="5" id="KW-0067">ATP-binding</keyword>
<dbReference type="eggNOG" id="ENOG502QQNE">
    <property type="taxonomic scope" value="Eukaryota"/>
</dbReference>
<evidence type="ECO:0000256" key="5">
    <source>
        <dbReference type="ARBA" id="ARBA00022840"/>
    </source>
</evidence>
<gene>
    <name evidence="9" type="ORF">COCSUDRAFT_83585</name>
</gene>
<evidence type="ECO:0000313" key="9">
    <source>
        <dbReference type="EMBL" id="EIE27026.1"/>
    </source>
</evidence>
<dbReference type="Gene3D" id="3.40.50.620">
    <property type="entry name" value="HUPs"/>
    <property type="match status" value="1"/>
</dbReference>
<comment type="caution">
    <text evidence="9">The sequence shown here is derived from an EMBL/GenBank/DDBJ whole genome shotgun (WGS) entry which is preliminary data.</text>
</comment>
<evidence type="ECO:0000256" key="2">
    <source>
        <dbReference type="ARBA" id="ARBA00022598"/>
    </source>
</evidence>
<keyword evidence="4" id="KW-0547">Nucleotide-binding</keyword>
<evidence type="ECO:0000256" key="3">
    <source>
        <dbReference type="ARBA" id="ARBA00022694"/>
    </source>
</evidence>
<dbReference type="OrthoDB" id="511782at2759"/>
<name>I0Z8Q7_COCSC</name>
<dbReference type="GO" id="GO:0008033">
    <property type="term" value="P:tRNA processing"/>
    <property type="evidence" value="ECO:0007669"/>
    <property type="project" value="UniProtKB-KW"/>
</dbReference>
<dbReference type="Proteomes" id="UP000007264">
    <property type="component" value="Unassembled WGS sequence"/>
</dbReference>
<dbReference type="InterPro" id="IPR012094">
    <property type="entry name" value="tRNA_Ile_lys_synt"/>
</dbReference>
<evidence type="ECO:0000259" key="8">
    <source>
        <dbReference type="Pfam" id="PF01171"/>
    </source>
</evidence>
<keyword evidence="7" id="KW-0732">Signal</keyword>
<dbReference type="SUPFAM" id="SSF52402">
    <property type="entry name" value="Adenine nucleotide alpha hydrolases-like"/>
    <property type="match status" value="1"/>
</dbReference>
<proteinExistence type="predicted"/>